<evidence type="ECO:0000313" key="1">
    <source>
        <dbReference type="EMBL" id="RKS55051.1"/>
    </source>
</evidence>
<organism evidence="1 2">
    <name type="scientific">Gillisia mitskevichiae</name>
    <dbReference type="NCBI Taxonomy" id="270921"/>
    <lineage>
        <taxon>Bacteria</taxon>
        <taxon>Pseudomonadati</taxon>
        <taxon>Bacteroidota</taxon>
        <taxon>Flavobacteriia</taxon>
        <taxon>Flavobacteriales</taxon>
        <taxon>Flavobacteriaceae</taxon>
        <taxon>Gillisia</taxon>
    </lineage>
</organism>
<dbReference type="PROSITE" id="PS51257">
    <property type="entry name" value="PROKAR_LIPOPROTEIN"/>
    <property type="match status" value="1"/>
</dbReference>
<proteinExistence type="predicted"/>
<dbReference type="InterPro" id="IPR011047">
    <property type="entry name" value="Quinoprotein_ADH-like_sf"/>
</dbReference>
<reference evidence="1 2" key="1">
    <citation type="submission" date="2018-10" db="EMBL/GenBank/DDBJ databases">
        <title>Genomic Encyclopedia of Archaeal and Bacterial Type Strains, Phase II (KMG-II): from individual species to whole genera.</title>
        <authorList>
            <person name="Goeker M."/>
        </authorList>
    </citation>
    <scope>NUCLEOTIDE SEQUENCE [LARGE SCALE GENOMIC DNA]</scope>
    <source>
        <strain evidence="1 2">DSM 19839</strain>
    </source>
</reference>
<keyword evidence="2" id="KW-1185">Reference proteome</keyword>
<accession>A0A495PXE0</accession>
<sequence>MNKFLLALLLCFSLFSCDTPKNQVNNLYELTPEKSHFIFESENIPEFLNKVDNNNSLKESDLFKSFDSQGIKYYSSLSSPANSLICLIENDSLKYDYVFITQSTNDSLKKPELKDFSVETIRTKDFNYKKIRIGKSTIYSTNLNKVEFASNSLKILKKTVDSDKQNKASSESFKKAITARSKGKTSLYINHEYSKTTITKKNKESNSPLADWSVVDLELSNNKISFNGIAITKKPSSQLLNIFQGVQQQKIEISNITPVSARGYFSFTYEDFNKLSEKLHEFKKDSILDNKTTILNYSKEAGLIFIGDDTATALTLVDPEVALSAFPIQEELKKEFRGINIYSASNSDHLNLLKPLINSGIPKYSMFLDNFLVYAEKQETLENIISSYQNTSTLAKNANFITIQEDLANSSSLLIVSKPQLSKTQRENSLILNSLDLINNIGEEYKLAATQFVSNDGFTHIHGIILNEGDSDSEDTQELKTTTLPINIKEKSYILKNHNSNELELAFQDDSNVLSLLNLDGKVLWKKKLKTQIIGEISQIDLYKNGNLQIAFTTLNKFYILDRNGKEVKPFPIEFKDDITQPLAVFDYNNTKDYRFLIVQGKELLMYDAQGKIVKGFDFKKSTTEISHAPKHIRIRNKDYIVFPEKNGKLNILSRQGKDRISIKEKIEFSESEWYENNNEFVSLSEDGELLRIDQTGKTTKKQLSSNGNLHIVANENARVILSENILTINNKEITLDFGLYSIPKIFDISGKTYIGITDTQAKKVYLFNEKAELLPNFPVYGISLIDIINSKTKNRSIMFVLGESNEVISYEF</sequence>
<dbReference type="OrthoDB" id="1093345at2"/>
<dbReference type="Proteomes" id="UP000276282">
    <property type="component" value="Unassembled WGS sequence"/>
</dbReference>
<protein>
    <submittedName>
        <fullName evidence="1">Uncharacterized protein</fullName>
    </submittedName>
</protein>
<gene>
    <name evidence="1" type="ORF">BC962_0005</name>
</gene>
<comment type="caution">
    <text evidence="1">The sequence shown here is derived from an EMBL/GenBank/DDBJ whole genome shotgun (WGS) entry which is preliminary data.</text>
</comment>
<dbReference type="AlphaFoldDB" id="A0A495PXE0"/>
<dbReference type="RefSeq" id="WP_121343891.1">
    <property type="nucleotide sequence ID" value="NZ_RBLG01000001.1"/>
</dbReference>
<name>A0A495PXE0_9FLAO</name>
<dbReference type="SUPFAM" id="SSF50998">
    <property type="entry name" value="Quinoprotein alcohol dehydrogenase-like"/>
    <property type="match status" value="1"/>
</dbReference>
<evidence type="ECO:0000313" key="2">
    <source>
        <dbReference type="Proteomes" id="UP000276282"/>
    </source>
</evidence>
<dbReference type="EMBL" id="RBLG01000001">
    <property type="protein sequence ID" value="RKS55051.1"/>
    <property type="molecule type" value="Genomic_DNA"/>
</dbReference>